<proteinExistence type="inferred from homology"/>
<evidence type="ECO:0000256" key="3">
    <source>
        <dbReference type="ARBA" id="ARBA00022741"/>
    </source>
</evidence>
<dbReference type="GO" id="GO:0009236">
    <property type="term" value="P:cobalamin biosynthetic process"/>
    <property type="evidence" value="ECO:0007669"/>
    <property type="project" value="UniProtKB-UniRule"/>
</dbReference>
<dbReference type="Proteomes" id="UP000823921">
    <property type="component" value="Unassembled WGS sequence"/>
</dbReference>
<comment type="function">
    <text evidence="7">Catalyzes the ATP-dependent amidation of the two carboxylate groups at positions a and c of cobyrinate, using either L-glutamine or ammonia as the nitrogen source.</text>
</comment>
<keyword evidence="4 7" id="KW-0067">ATP-binding</keyword>
<comment type="catalytic activity">
    <reaction evidence="7">
        <text>cob(II)yrinate + 2 L-glutamine + 2 ATP + 2 H2O = cob(II)yrinate a,c diamide + 2 L-glutamate + 2 ADP + 2 phosphate + 2 H(+)</text>
        <dbReference type="Rhea" id="RHEA:26289"/>
        <dbReference type="ChEBI" id="CHEBI:15377"/>
        <dbReference type="ChEBI" id="CHEBI:15378"/>
        <dbReference type="ChEBI" id="CHEBI:29985"/>
        <dbReference type="ChEBI" id="CHEBI:30616"/>
        <dbReference type="ChEBI" id="CHEBI:43474"/>
        <dbReference type="ChEBI" id="CHEBI:58359"/>
        <dbReference type="ChEBI" id="CHEBI:58537"/>
        <dbReference type="ChEBI" id="CHEBI:58894"/>
        <dbReference type="ChEBI" id="CHEBI:456216"/>
        <dbReference type="EC" id="6.3.5.11"/>
    </reaction>
</comment>
<evidence type="ECO:0000256" key="4">
    <source>
        <dbReference type="ARBA" id="ARBA00022840"/>
    </source>
</evidence>
<accession>A0A9D2MN52</accession>
<dbReference type="Pfam" id="PF07685">
    <property type="entry name" value="GATase_3"/>
    <property type="match status" value="1"/>
</dbReference>
<evidence type="ECO:0000313" key="10">
    <source>
        <dbReference type="EMBL" id="HJB81262.1"/>
    </source>
</evidence>
<dbReference type="Pfam" id="PF01656">
    <property type="entry name" value="CbiA"/>
    <property type="match status" value="1"/>
</dbReference>
<comment type="caution">
    <text evidence="10">The sequence shown here is derived from an EMBL/GenBank/DDBJ whole genome shotgun (WGS) entry which is preliminary data.</text>
</comment>
<evidence type="ECO:0000256" key="6">
    <source>
        <dbReference type="ARBA" id="ARBA00022962"/>
    </source>
</evidence>
<dbReference type="CDD" id="cd03130">
    <property type="entry name" value="GATase1_CobB"/>
    <property type="match status" value="1"/>
</dbReference>
<dbReference type="HAMAP" id="MF_00027">
    <property type="entry name" value="CobB_CbiA"/>
    <property type="match status" value="1"/>
</dbReference>
<dbReference type="AlphaFoldDB" id="A0A9D2MN52"/>
<dbReference type="InterPro" id="IPR011698">
    <property type="entry name" value="GATase_3"/>
</dbReference>
<dbReference type="PROSITE" id="PS51274">
    <property type="entry name" value="GATASE_COBBQ"/>
    <property type="match status" value="1"/>
</dbReference>
<dbReference type="GO" id="GO:0005524">
    <property type="term" value="F:ATP binding"/>
    <property type="evidence" value="ECO:0007669"/>
    <property type="project" value="UniProtKB-UniRule"/>
</dbReference>
<evidence type="ECO:0000256" key="5">
    <source>
        <dbReference type="ARBA" id="ARBA00022842"/>
    </source>
</evidence>
<keyword evidence="5 7" id="KW-0460">Magnesium</keyword>
<feature type="domain" description="CobB/CobQ-like glutamine amidotransferase" evidence="9">
    <location>
        <begin position="248"/>
        <end position="436"/>
    </location>
</feature>
<dbReference type="NCBIfam" id="TIGR00379">
    <property type="entry name" value="cobB"/>
    <property type="match status" value="1"/>
</dbReference>
<feature type="domain" description="CobQ/CobB/MinD/ParA nucleotide binding" evidence="8">
    <location>
        <begin position="8"/>
        <end position="183"/>
    </location>
</feature>
<evidence type="ECO:0000259" key="9">
    <source>
        <dbReference type="Pfam" id="PF07685"/>
    </source>
</evidence>
<reference evidence="10" key="1">
    <citation type="journal article" date="2021" name="PeerJ">
        <title>Extensive microbial diversity within the chicken gut microbiome revealed by metagenomics and culture.</title>
        <authorList>
            <person name="Gilroy R."/>
            <person name="Ravi A."/>
            <person name="Getino M."/>
            <person name="Pursley I."/>
            <person name="Horton D.L."/>
            <person name="Alikhan N.F."/>
            <person name="Baker D."/>
            <person name="Gharbi K."/>
            <person name="Hall N."/>
            <person name="Watson M."/>
            <person name="Adriaenssens E.M."/>
            <person name="Foster-Nyarko E."/>
            <person name="Jarju S."/>
            <person name="Secka A."/>
            <person name="Antonio M."/>
            <person name="Oren A."/>
            <person name="Chaudhuri R.R."/>
            <person name="La Ragione R."/>
            <person name="Hildebrand F."/>
            <person name="Pallen M.J."/>
        </authorList>
    </citation>
    <scope>NUCLEOTIDE SEQUENCE</scope>
    <source>
        <strain evidence="10">CHK192-8294</strain>
    </source>
</reference>
<dbReference type="EC" id="6.3.5.11" evidence="7"/>
<feature type="site" description="Increases nucleophilicity of active site Cys" evidence="7">
    <location>
        <position position="430"/>
    </location>
</feature>
<evidence type="ECO:0000256" key="7">
    <source>
        <dbReference type="HAMAP-Rule" id="MF_00027"/>
    </source>
</evidence>
<keyword evidence="2 7" id="KW-0436">Ligase</keyword>
<keyword evidence="3 7" id="KW-0547">Nucleotide-binding</keyword>
<dbReference type="InterPro" id="IPR029062">
    <property type="entry name" value="Class_I_gatase-like"/>
</dbReference>
<evidence type="ECO:0000313" key="11">
    <source>
        <dbReference type="Proteomes" id="UP000823921"/>
    </source>
</evidence>
<dbReference type="NCBIfam" id="NF002204">
    <property type="entry name" value="PRK01077.1"/>
    <property type="match status" value="1"/>
</dbReference>
<organism evidence="10 11">
    <name type="scientific">Candidatus Flavonifractor intestinigallinarum</name>
    <dbReference type="NCBI Taxonomy" id="2838586"/>
    <lineage>
        <taxon>Bacteria</taxon>
        <taxon>Bacillati</taxon>
        <taxon>Bacillota</taxon>
        <taxon>Clostridia</taxon>
        <taxon>Eubacteriales</taxon>
        <taxon>Oscillospiraceae</taxon>
        <taxon>Flavonifractor</taxon>
    </lineage>
</organism>
<comment type="domain">
    <text evidence="7">Comprises of two domains. The C-terminal domain contains the binding site for glutamine and catalyzes the hydrolysis of this substrate to glutamate and ammonia. The N-terminal domain is anticipated to bind ATP and cobyrinate and catalyzes the ultimate synthesis of the diamide product. The ammonia produced via the glutaminase domain is probably translocated to the adjacent domain via a molecular tunnel, where it reacts with an activated intermediate.</text>
</comment>
<dbReference type="Gene3D" id="3.40.50.300">
    <property type="entry name" value="P-loop containing nucleotide triphosphate hydrolases"/>
    <property type="match status" value="1"/>
</dbReference>
<evidence type="ECO:0000259" key="8">
    <source>
        <dbReference type="Pfam" id="PF01656"/>
    </source>
</evidence>
<dbReference type="InterPro" id="IPR002586">
    <property type="entry name" value="CobQ/CobB/MinD/ParA_Nub-bd_dom"/>
</dbReference>
<dbReference type="EMBL" id="DWXO01000091">
    <property type="protein sequence ID" value="HJB81262.1"/>
    <property type="molecule type" value="Genomic_DNA"/>
</dbReference>
<reference evidence="10" key="2">
    <citation type="submission" date="2021-04" db="EMBL/GenBank/DDBJ databases">
        <authorList>
            <person name="Gilroy R."/>
        </authorList>
    </citation>
    <scope>NUCLEOTIDE SEQUENCE</scope>
    <source>
        <strain evidence="10">CHK192-8294</strain>
    </source>
</reference>
<comment type="similarity">
    <text evidence="7">Belongs to the CobB/CbiA family.</text>
</comment>
<keyword evidence="6 7" id="KW-0315">Glutamine amidotransferase</keyword>
<dbReference type="PANTHER" id="PTHR43873">
    <property type="entry name" value="COBYRINATE A,C-DIAMIDE SYNTHASE"/>
    <property type="match status" value="1"/>
</dbReference>
<dbReference type="SUPFAM" id="SSF52540">
    <property type="entry name" value="P-loop containing nucleoside triphosphate hydrolases"/>
    <property type="match status" value="1"/>
</dbReference>
<dbReference type="GO" id="GO:0042242">
    <property type="term" value="F:cobyrinic acid a,c-diamide synthase activity"/>
    <property type="evidence" value="ECO:0007669"/>
    <property type="project" value="UniProtKB-UniRule"/>
</dbReference>
<keyword evidence="7" id="KW-0169">Cobalamin biosynthesis</keyword>
<evidence type="ECO:0000256" key="2">
    <source>
        <dbReference type="ARBA" id="ARBA00022598"/>
    </source>
</evidence>
<name>A0A9D2MN52_9FIRM</name>
<protein>
    <recommendedName>
        <fullName evidence="7">Cobyrinate a,c-diamide synthase</fullName>
        <ecNumber evidence="7">6.3.5.11</ecNumber>
    </recommendedName>
    <alternativeName>
        <fullName evidence="7">Cobyrinic acid a,c-diamide synthetase</fullName>
    </alternativeName>
</protein>
<dbReference type="PANTHER" id="PTHR43873:SF1">
    <property type="entry name" value="COBYRINATE A,C-DIAMIDE SYNTHASE"/>
    <property type="match status" value="1"/>
</dbReference>
<gene>
    <name evidence="7" type="primary">cbiA</name>
    <name evidence="10" type="ORF">H9712_09755</name>
</gene>
<evidence type="ECO:0000256" key="1">
    <source>
        <dbReference type="ARBA" id="ARBA00001946"/>
    </source>
</evidence>
<feature type="active site" description="Nucleophile" evidence="7">
    <location>
        <position position="330"/>
    </location>
</feature>
<dbReference type="SUPFAM" id="SSF52317">
    <property type="entry name" value="Class I glutamine amidotransferase-like"/>
    <property type="match status" value="1"/>
</dbReference>
<comment type="miscellaneous">
    <text evidence="7">The a and c carboxylates of cobyrinate are activated for nucleophilic attack via formation of a phosphorylated intermediate by ATP. CbiA catalyzes first the amidation of the c-carboxylate, and then that of the a-carboxylate.</text>
</comment>
<comment type="pathway">
    <text evidence="7">Cofactor biosynthesis; adenosylcobalamin biosynthesis; cob(II)yrinate a,c-diamide from sirohydrochlorin (anaerobic route): step 10/10.</text>
</comment>
<comment type="cofactor">
    <cofactor evidence="1 7">
        <name>Mg(2+)</name>
        <dbReference type="ChEBI" id="CHEBI:18420"/>
    </cofactor>
</comment>
<sequence length="455" mass="48993">MSTPRLLLCAPASGGGKTTVTCALLQAMMDRKINPVAFKCGPDYIDPMFHSKVIGAKSRNLDLFFLGEDRTRSLLEQNSIGSGLALIEGVMGYYDGIAMSHEASAYHLAKATNTPAVLVVDGRGSALTLSAVVHGLKTFRPDSGIQGVILNRVSPMLYPRLKECIEGETGVKVYGFLPSLPDCALESRHLGLVTADEVAGLKEKLKKLAAQAEQTIDLTGLLALAASAPDLNAGPLDLPEPVEGGPVIAVARDKAFCFYYADGLELLERLGARLVEFSPLEDKNLPEGTCGLYLGGGYPELLAEQLSQNSAMLSAIRNGVAGGLPTVAECGGFLYLHETLEDADGRDWSMAGVIPGRAWNTGRLGRFGYVTLTARTSGLLCQAGEELPAHEFHYWDSQQPGDSFRAQKPLSDRGWDCGIHTPTLYAGFPHFHFWARPEMARNFVAAARRRQEALL</sequence>
<dbReference type="InterPro" id="IPR027417">
    <property type="entry name" value="P-loop_NTPase"/>
</dbReference>
<dbReference type="InterPro" id="IPR004484">
    <property type="entry name" value="CbiA/CobB_synth"/>
</dbReference>
<dbReference type="Gene3D" id="3.40.50.880">
    <property type="match status" value="1"/>
</dbReference>